<keyword evidence="2" id="KW-1185">Reference proteome</keyword>
<evidence type="ECO:0000313" key="1">
    <source>
        <dbReference type="EMBL" id="KAK8930588.1"/>
    </source>
</evidence>
<gene>
    <name evidence="1" type="ORF">KSP39_PZI016320</name>
</gene>
<dbReference type="EMBL" id="JBBWWQ010000014">
    <property type="protein sequence ID" value="KAK8930588.1"/>
    <property type="molecule type" value="Genomic_DNA"/>
</dbReference>
<dbReference type="Proteomes" id="UP001418222">
    <property type="component" value="Unassembled WGS sequence"/>
</dbReference>
<organism evidence="1 2">
    <name type="scientific">Platanthera zijinensis</name>
    <dbReference type="NCBI Taxonomy" id="2320716"/>
    <lineage>
        <taxon>Eukaryota</taxon>
        <taxon>Viridiplantae</taxon>
        <taxon>Streptophyta</taxon>
        <taxon>Embryophyta</taxon>
        <taxon>Tracheophyta</taxon>
        <taxon>Spermatophyta</taxon>
        <taxon>Magnoliopsida</taxon>
        <taxon>Liliopsida</taxon>
        <taxon>Asparagales</taxon>
        <taxon>Orchidaceae</taxon>
        <taxon>Orchidoideae</taxon>
        <taxon>Orchideae</taxon>
        <taxon>Orchidinae</taxon>
        <taxon>Platanthera</taxon>
    </lineage>
</organism>
<accession>A0AAP0B7W0</accession>
<dbReference type="AlphaFoldDB" id="A0AAP0B7W0"/>
<proteinExistence type="predicted"/>
<name>A0AAP0B7W0_9ASPA</name>
<evidence type="ECO:0000313" key="2">
    <source>
        <dbReference type="Proteomes" id="UP001418222"/>
    </source>
</evidence>
<sequence>MAIHLRPVISSRAGIPSSSLYMYIVVLQETEPRLATISVKKTLLDSLLEPMRKQVSKSTFNIARTHGLSLNQKFFGFSSPDFSPVHHISPHQRITIGSTKA</sequence>
<reference evidence="1 2" key="1">
    <citation type="journal article" date="2022" name="Nat. Plants">
        <title>Genomes of leafy and leafless Platanthera orchids illuminate the evolution of mycoheterotrophy.</title>
        <authorList>
            <person name="Li M.H."/>
            <person name="Liu K.W."/>
            <person name="Li Z."/>
            <person name="Lu H.C."/>
            <person name="Ye Q.L."/>
            <person name="Zhang D."/>
            <person name="Wang J.Y."/>
            <person name="Li Y.F."/>
            <person name="Zhong Z.M."/>
            <person name="Liu X."/>
            <person name="Yu X."/>
            <person name="Liu D.K."/>
            <person name="Tu X.D."/>
            <person name="Liu B."/>
            <person name="Hao Y."/>
            <person name="Liao X.Y."/>
            <person name="Jiang Y.T."/>
            <person name="Sun W.H."/>
            <person name="Chen J."/>
            <person name="Chen Y.Q."/>
            <person name="Ai Y."/>
            <person name="Zhai J.W."/>
            <person name="Wu S.S."/>
            <person name="Zhou Z."/>
            <person name="Hsiao Y.Y."/>
            <person name="Wu W.L."/>
            <person name="Chen Y.Y."/>
            <person name="Lin Y.F."/>
            <person name="Hsu J.L."/>
            <person name="Li C.Y."/>
            <person name="Wang Z.W."/>
            <person name="Zhao X."/>
            <person name="Zhong W.Y."/>
            <person name="Ma X.K."/>
            <person name="Ma L."/>
            <person name="Huang J."/>
            <person name="Chen G.Z."/>
            <person name="Huang M.Z."/>
            <person name="Huang L."/>
            <person name="Peng D.H."/>
            <person name="Luo Y.B."/>
            <person name="Zou S.Q."/>
            <person name="Chen S.P."/>
            <person name="Lan S."/>
            <person name="Tsai W.C."/>
            <person name="Van de Peer Y."/>
            <person name="Liu Z.J."/>
        </authorList>
    </citation>
    <scope>NUCLEOTIDE SEQUENCE [LARGE SCALE GENOMIC DNA]</scope>
    <source>
        <strain evidence="1">Lor287</strain>
    </source>
</reference>
<comment type="caution">
    <text evidence="1">The sequence shown here is derived from an EMBL/GenBank/DDBJ whole genome shotgun (WGS) entry which is preliminary data.</text>
</comment>
<protein>
    <submittedName>
        <fullName evidence="1">Uncharacterized protein</fullName>
    </submittedName>
</protein>